<reference evidence="3 4" key="1">
    <citation type="submission" date="2021-09" db="EMBL/GenBank/DDBJ databases">
        <title>Genomic insights and catalytic innovation underlie evolution of tropane alkaloids biosynthesis.</title>
        <authorList>
            <person name="Wang Y.-J."/>
            <person name="Tian T."/>
            <person name="Huang J.-P."/>
            <person name="Huang S.-X."/>
        </authorList>
    </citation>
    <scope>NUCLEOTIDE SEQUENCE [LARGE SCALE GENOMIC DNA]</scope>
    <source>
        <strain evidence="3">KIB-2018</strain>
        <tissue evidence="3">Leaf</tissue>
    </source>
</reference>
<dbReference type="PANTHER" id="PTHR13233:SF0">
    <property type="entry name" value="MICROSPHERULE PROTEIN 1"/>
    <property type="match status" value="1"/>
</dbReference>
<dbReference type="PROSITE" id="PS50006">
    <property type="entry name" value="FHA_DOMAIN"/>
    <property type="match status" value="1"/>
</dbReference>
<dbReference type="GO" id="GO:0002151">
    <property type="term" value="F:G-quadruplex RNA binding"/>
    <property type="evidence" value="ECO:0007669"/>
    <property type="project" value="InterPro"/>
</dbReference>
<dbReference type="GO" id="GO:0071339">
    <property type="term" value="C:MLL1 complex"/>
    <property type="evidence" value="ECO:0007669"/>
    <property type="project" value="InterPro"/>
</dbReference>
<dbReference type="SUPFAM" id="SSF49879">
    <property type="entry name" value="SMAD/FHA domain"/>
    <property type="match status" value="1"/>
</dbReference>
<proteinExistence type="predicted"/>
<protein>
    <recommendedName>
        <fullName evidence="2">FHA domain-containing protein</fullName>
    </recommendedName>
</protein>
<dbReference type="Proteomes" id="UP001159364">
    <property type="component" value="Linkage Group LG02"/>
</dbReference>
<dbReference type="PANTHER" id="PTHR13233">
    <property type="entry name" value="MICROSPHERULE PROTEIN 1"/>
    <property type="match status" value="1"/>
</dbReference>
<feature type="region of interest" description="Disordered" evidence="1">
    <location>
        <begin position="505"/>
        <end position="538"/>
    </location>
</feature>
<dbReference type="FunFam" id="2.60.200.20:FF:000052">
    <property type="entry name" value="Microspherule protein 1"/>
    <property type="match status" value="1"/>
</dbReference>
<dbReference type="CDD" id="cd22687">
    <property type="entry name" value="FHA_MCRS1"/>
    <property type="match status" value="1"/>
</dbReference>
<dbReference type="EMBL" id="JAIWQS010000002">
    <property type="protein sequence ID" value="KAJ8772690.1"/>
    <property type="molecule type" value="Genomic_DNA"/>
</dbReference>
<dbReference type="InterPro" id="IPR008984">
    <property type="entry name" value="SMAD_FHA_dom_sf"/>
</dbReference>
<dbReference type="Pfam" id="PF00498">
    <property type="entry name" value="FHA"/>
    <property type="match status" value="1"/>
</dbReference>
<evidence type="ECO:0000256" key="1">
    <source>
        <dbReference type="SAM" id="MobiDB-lite"/>
    </source>
</evidence>
<organism evidence="3 4">
    <name type="scientific">Erythroxylum novogranatense</name>
    <dbReference type="NCBI Taxonomy" id="1862640"/>
    <lineage>
        <taxon>Eukaryota</taxon>
        <taxon>Viridiplantae</taxon>
        <taxon>Streptophyta</taxon>
        <taxon>Embryophyta</taxon>
        <taxon>Tracheophyta</taxon>
        <taxon>Spermatophyta</taxon>
        <taxon>Magnoliopsida</taxon>
        <taxon>eudicotyledons</taxon>
        <taxon>Gunneridae</taxon>
        <taxon>Pentapetalae</taxon>
        <taxon>rosids</taxon>
        <taxon>fabids</taxon>
        <taxon>Malpighiales</taxon>
        <taxon>Erythroxylaceae</taxon>
        <taxon>Erythroxylum</taxon>
    </lineage>
</organism>
<dbReference type="GO" id="GO:0031011">
    <property type="term" value="C:Ino80 complex"/>
    <property type="evidence" value="ECO:0007669"/>
    <property type="project" value="InterPro"/>
</dbReference>
<dbReference type="Gene3D" id="2.60.200.20">
    <property type="match status" value="1"/>
</dbReference>
<sequence>MGALAPVSPWMPEDDLLLKNAVEAGASLESLAKGAVQFSRRYTVRELQERWHALLYDPVVSAEAAFHMIDCERSASSRLHKSVNTKENKNNSGKRKAENVRSCYYALRKRICNEPFNHMDLSFLVAPGNDDYMLNDNEPLSGDCILGDSVPNLGLQESDLDIVRCAFPQIEDGDTDHVFQSQFQNSASERFPMEQDNTCEEIPHMLGENLSHAGNQSVVEELCQQKELQANADPINECSKFDGDQDFNSSVPEYGSSFPDLAYSSPLPEMQMWTTVEGISEPSIPVDLGLSEKDLCAVDMVSLPVNGDTKNVYTLFHADSNLKLEITNEGLKDASTSAEGYLAELSNSLLNFATDDDLSFMDVDGKDVIDKTYYDGLSSLLLSSPNDVHLDQRRNITEQESSLTAECLRNRSDPCPGESEKNQGSCQSSEAVCNTQVQCLSAPAALNPQFPEMGDGVIYCVLNTEDPEIPNNDHVIFPDELRPKSNSIVARRSLQDAGKLNSYSGKEFLNSQRPSEVGSLSVQRDLQNSGQSQTCSQRIRSQVQPETVLFHPVGDHGIKQKLPSSESVHKIAGNTCVRSTMLKSAARTGASMHTKLEENTTETALTYVSVIKADMDAAATIGQQIPKAKVDYTHICAPEQVLTEPISSIEEPPMESDDEVPYFSDVEAMILDMDLDPEDQDIYSSEEVSRYQNEETKRAIIRLEQCAHSYMQRAIASHGAFAVLYGHHCKHYIKKPEVLIGRGTEDVTVDIDLGREGRANKISRRQAIINLDKSGCFHIKNLGKVSISMNDKEIAPGQSSILTPNCLIEIRGLAYIFETNQTCVKRYLDTVSQNHQDGKIKPEPVHKC</sequence>
<evidence type="ECO:0000259" key="2">
    <source>
        <dbReference type="PROSITE" id="PS50006"/>
    </source>
</evidence>
<accession>A0AAV8U0E5</accession>
<comment type="caution">
    <text evidence="3">The sequence shown here is derived from an EMBL/GenBank/DDBJ whole genome shotgun (WGS) entry which is preliminary data.</text>
</comment>
<evidence type="ECO:0000313" key="3">
    <source>
        <dbReference type="EMBL" id="KAJ8772690.1"/>
    </source>
</evidence>
<keyword evidence="4" id="KW-1185">Reference proteome</keyword>
<gene>
    <name evidence="3" type="ORF">K2173_027867</name>
</gene>
<name>A0AAV8U0E5_9ROSI</name>
<dbReference type="GO" id="GO:0045944">
    <property type="term" value="P:positive regulation of transcription by RNA polymerase II"/>
    <property type="evidence" value="ECO:0007669"/>
    <property type="project" value="TreeGrafter"/>
</dbReference>
<dbReference type="GO" id="GO:0044545">
    <property type="term" value="C:NSL complex"/>
    <property type="evidence" value="ECO:0007669"/>
    <property type="project" value="TreeGrafter"/>
</dbReference>
<dbReference type="AlphaFoldDB" id="A0AAV8U0E5"/>
<dbReference type="InterPro" id="IPR037912">
    <property type="entry name" value="MCRS1"/>
</dbReference>
<dbReference type="Pfam" id="PF13325">
    <property type="entry name" value="MCRS_N"/>
    <property type="match status" value="1"/>
</dbReference>
<evidence type="ECO:0000313" key="4">
    <source>
        <dbReference type="Proteomes" id="UP001159364"/>
    </source>
</evidence>
<dbReference type="InterPro" id="IPR025999">
    <property type="entry name" value="MCRS_N"/>
</dbReference>
<dbReference type="InterPro" id="IPR000253">
    <property type="entry name" value="FHA_dom"/>
</dbReference>
<feature type="domain" description="FHA" evidence="2">
    <location>
        <begin position="738"/>
        <end position="794"/>
    </location>
</feature>